<evidence type="ECO:0000259" key="1">
    <source>
        <dbReference type="Pfam" id="PF04016"/>
    </source>
</evidence>
<name>A0A6B0T3H9_9EURY</name>
<evidence type="ECO:0000313" key="2">
    <source>
        <dbReference type="EMBL" id="MXR52828.1"/>
    </source>
</evidence>
<dbReference type="RefSeq" id="WP_159764961.1">
    <property type="nucleotide sequence ID" value="NZ_WUUT01000006.1"/>
</dbReference>
<keyword evidence="3" id="KW-1185">Reference proteome</keyword>
<dbReference type="SUPFAM" id="SSF159713">
    <property type="entry name" value="Dhaf3308-like"/>
    <property type="match status" value="1"/>
</dbReference>
<dbReference type="EMBL" id="WUUT01000006">
    <property type="protein sequence ID" value="MXR52828.1"/>
    <property type="molecule type" value="Genomic_DNA"/>
</dbReference>
<comment type="caution">
    <text evidence="2">The sequence shown here is derived from an EMBL/GenBank/DDBJ whole genome shotgun (WGS) entry which is preliminary data.</text>
</comment>
<reference evidence="2 3" key="1">
    <citation type="submission" date="2019-12" db="EMBL/GenBank/DDBJ databases">
        <title>Isolation and characterization of three novel carbon monoxide-oxidizing members of Halobacteria from salione crusts and soils.</title>
        <authorList>
            <person name="Myers M.R."/>
            <person name="King G.M."/>
        </authorList>
    </citation>
    <scope>NUCLEOTIDE SEQUENCE [LARGE SCALE GENOMIC DNA]</scope>
    <source>
        <strain evidence="2 3">WSH3</strain>
    </source>
</reference>
<evidence type="ECO:0000313" key="3">
    <source>
        <dbReference type="Proteomes" id="UP000466535"/>
    </source>
</evidence>
<gene>
    <name evidence="2" type="ORF">GRX03_14585</name>
</gene>
<organism evidence="2 3">
    <name type="scientific">Halovenus carboxidivorans</name>
    <dbReference type="NCBI Taxonomy" id="2692199"/>
    <lineage>
        <taxon>Archaea</taxon>
        <taxon>Methanobacteriati</taxon>
        <taxon>Methanobacteriota</taxon>
        <taxon>Stenosarchaea group</taxon>
        <taxon>Halobacteria</taxon>
        <taxon>Halobacteriales</taxon>
        <taxon>Haloarculaceae</taxon>
        <taxon>Halovenus</taxon>
    </lineage>
</organism>
<dbReference type="Proteomes" id="UP000466535">
    <property type="component" value="Unassembled WGS sequence"/>
</dbReference>
<feature type="domain" description="Putative heavy-metal chelation" evidence="1">
    <location>
        <begin position="103"/>
        <end position="242"/>
    </location>
</feature>
<dbReference type="Pfam" id="PF04016">
    <property type="entry name" value="DUF364"/>
    <property type="match status" value="1"/>
</dbReference>
<dbReference type="InterPro" id="IPR007161">
    <property type="entry name" value="DUF364"/>
</dbReference>
<dbReference type="OrthoDB" id="203834at2157"/>
<dbReference type="AlphaFoldDB" id="A0A6B0T3H9"/>
<proteinExistence type="predicted"/>
<dbReference type="Gene3D" id="3.40.50.11590">
    <property type="match status" value="1"/>
</dbReference>
<protein>
    <recommendedName>
        <fullName evidence="1">Putative heavy-metal chelation domain-containing protein</fullName>
    </recommendedName>
</protein>
<accession>A0A6B0T3H9</accession>
<sequence>MTAILARVRDRLADRDATDPDVTVGDSAVLVALTCGGDRVAGLAHRPPGDPPALPDSADALASLSTDAENRVGRAVGIATLNALSTPDIDWERGDPMATLTDEAAVVTTVGLFRPAFRKFGTATVRVIERDPPPAESVEAPPEVTVETYEPGEAAAAMAGADVCFVTGSVLLYGGFGAYLDAAAEATVSPVVLIGSTASHLPAPAFDAGVDVVAGARVTDIEAVREGVRAGDCGTDLHDAGVEKVYVTAEHGLTDDDTRTEIQP</sequence>